<evidence type="ECO:0000259" key="8">
    <source>
        <dbReference type="Pfam" id="PF00078"/>
    </source>
</evidence>
<dbReference type="STRING" id="796604.A0A2X0P1C9"/>
<dbReference type="InterPro" id="IPR023827">
    <property type="entry name" value="Peptidase_S8_Asp-AS"/>
</dbReference>
<sequence>MTGLHKLRAKGLFGFSNVTVCVIDSGVDYRNEVLGGSFGPGSKIRVGYDFVGQGSKLPGPDPYSDCEFGFSGVAPGVSLGAYRVLKCHEDDALTDDIKAAILRAMDDKCDVITMSVASNDGTGSPNDVPGKLLLAELEKKGVVVVAASGNSAEAGRGIADSQYASAATTTISVGSVAVSKLPLAYELTFKTGGYSPLPYFWGAHRVEIADSLKVMLLDAPESPSAEASTSCGPSATASQGLSMILVVIRANQMSTRTLVAFAHEHGARVLALTAPSLADPLSTYFSLQIYDWGDPPGSTDLAGLDINVVGMNFDSHEKIVGYAKAHPTGLVVNFRSQRKLLDLDNDIDGSRVVQTSDDGPRYDLAKPAALVLAPGQPILSTAPRRWGGARAMGGTSMATPFIAGASALLLSHRSGLTPLKIRSLFTTTAVPGGGLIAIDRAYAGRTYFDPCLLGIGDSSSSNTEQEVIVTNENDRSVQNHFETELETAMTLVFYDHDAKVEDFPTTSINALPWTSPPRVVIEPSRISVASGQSVKVRITIDSPKFSLTVAKRFPFYSGYIHFKTVGDELGVYRLPFFGLAADYKEARLLDTTTRFAAGDWGVPGLRYPFVGIYITKKDWDDESSPGIILREPNEVATSYHAFGLVIFFSNSLLCAVGLGPKARQWYRATYTNQSASIFLNGWLSATFDILSGVRQGDPLAPSLFVLAIEGFACQIRLRVKGIDIAGLQNVRELLFADDACCALHNLSDLDHLNRAIELYERASASKLSNVKSFLYPLGAFRDRSIAPDLGTWRLSDSQFRYLGIQVGVEIAEDAGWEDVKASTIARIRSVPMYDLPYAAKCSIINIYCYTKILYYSRFLPAPKSVVKEIEEAAMLAIHGRASDGTQRRPKVSRSRLCTPLDHGGFGLIDLPRRLAIDHAKWVFQLRAPDGCFTRHLFDIRIRLQAPNEPTPFTLSRPAPNQHRCPWIWIWWAYFCHPPPKWDHAVRKTTKLLPARWVRYFEAWALVTTLNPPELSKSQNLEQWATHVLYFPAGHGIQLSVNPTLFRGPDGEVMTPSSFVNASKRHQVFIFPLIFPKGHQKVFDLPEQRWNAWWKALRKVRRVHSGAEDTGHLLSLESLHSGSQVASPTSPHPSNRSNSCVMCLSEAPECLVHLAVGCPFARRLWSALSPTPHPVFVDFVCPVVSRSERRLVELRVLFFHSIWKLCRHRRFSSDLLEPITETEFEGLRASIQKSKGRLVSL</sequence>
<dbReference type="EMBL" id="FQNC01000041">
    <property type="protein sequence ID" value="SGY31277.1"/>
    <property type="molecule type" value="Genomic_DNA"/>
</dbReference>
<evidence type="ECO:0000259" key="10">
    <source>
        <dbReference type="Pfam" id="PF06280"/>
    </source>
</evidence>
<feature type="domain" description="Peptidase S8/S53" evidence="9">
    <location>
        <begin position="17"/>
        <end position="432"/>
    </location>
</feature>
<dbReference type="PROSITE" id="PS51892">
    <property type="entry name" value="SUBTILASE"/>
    <property type="match status" value="1"/>
</dbReference>
<dbReference type="AlphaFoldDB" id="A0A2X0P1C9"/>
<dbReference type="InterPro" id="IPR036852">
    <property type="entry name" value="Peptidase_S8/S53_dom_sf"/>
</dbReference>
<evidence type="ECO:0000256" key="1">
    <source>
        <dbReference type="ARBA" id="ARBA00011073"/>
    </source>
</evidence>
<evidence type="ECO:0000256" key="3">
    <source>
        <dbReference type="ARBA" id="ARBA00022729"/>
    </source>
</evidence>
<name>A0A2X0P1C9_9BASI</name>
<dbReference type="PROSITE" id="PS00138">
    <property type="entry name" value="SUBTILASE_SER"/>
    <property type="match status" value="1"/>
</dbReference>
<keyword evidence="5 7" id="KW-0720">Serine protease</keyword>
<dbReference type="GO" id="GO:0005615">
    <property type="term" value="C:extracellular space"/>
    <property type="evidence" value="ECO:0007669"/>
    <property type="project" value="TreeGrafter"/>
</dbReference>
<dbReference type="InterPro" id="IPR000209">
    <property type="entry name" value="Peptidase_S8/S53_dom"/>
</dbReference>
<dbReference type="Pfam" id="PF06280">
    <property type="entry name" value="fn3_5"/>
    <property type="match status" value="1"/>
</dbReference>
<dbReference type="GO" id="GO:0016020">
    <property type="term" value="C:membrane"/>
    <property type="evidence" value="ECO:0007669"/>
    <property type="project" value="InterPro"/>
</dbReference>
<dbReference type="InterPro" id="IPR015500">
    <property type="entry name" value="Peptidase_S8_subtilisin-rel"/>
</dbReference>
<evidence type="ECO:0000313" key="11">
    <source>
        <dbReference type="EMBL" id="SGY31277.1"/>
    </source>
</evidence>
<dbReference type="Gene3D" id="3.40.50.200">
    <property type="entry name" value="Peptidase S8/S53 domain"/>
    <property type="match status" value="2"/>
</dbReference>
<dbReference type="GO" id="GO:0006508">
    <property type="term" value="P:proteolysis"/>
    <property type="evidence" value="ECO:0007669"/>
    <property type="project" value="UniProtKB-KW"/>
</dbReference>
<dbReference type="Pfam" id="PF00078">
    <property type="entry name" value="RVT_1"/>
    <property type="match status" value="1"/>
</dbReference>
<keyword evidence="12" id="KW-1185">Reference proteome</keyword>
<keyword evidence="2 7" id="KW-0645">Protease</keyword>
<evidence type="ECO:0000313" key="12">
    <source>
        <dbReference type="Proteomes" id="UP000249464"/>
    </source>
</evidence>
<evidence type="ECO:0000259" key="9">
    <source>
        <dbReference type="Pfam" id="PF00082"/>
    </source>
</evidence>
<dbReference type="PRINTS" id="PR00723">
    <property type="entry name" value="SUBTILISIN"/>
</dbReference>
<comment type="similarity">
    <text evidence="1 6 7">Belongs to the peptidase S8 family.</text>
</comment>
<dbReference type="Pfam" id="PF00082">
    <property type="entry name" value="Peptidase_S8"/>
    <property type="match status" value="1"/>
</dbReference>
<dbReference type="InterPro" id="IPR023828">
    <property type="entry name" value="Peptidase_S8_Ser-AS"/>
</dbReference>
<dbReference type="InterPro" id="IPR050131">
    <property type="entry name" value="Peptidase_S8_subtilisin-like"/>
</dbReference>
<feature type="domain" description="C5a peptidase/Subtilisin-like protease SBT2-like Fn3-like" evidence="10">
    <location>
        <begin position="462"/>
        <end position="576"/>
    </location>
</feature>
<protein>
    <submittedName>
        <fullName evidence="11">BQ5605_C002g01219 protein</fullName>
    </submittedName>
</protein>
<keyword evidence="3" id="KW-0732">Signal</keyword>
<evidence type="ECO:0000256" key="5">
    <source>
        <dbReference type="ARBA" id="ARBA00022825"/>
    </source>
</evidence>
<evidence type="ECO:0000256" key="6">
    <source>
        <dbReference type="PROSITE-ProRule" id="PRU01240"/>
    </source>
</evidence>
<proteinExistence type="inferred from homology"/>
<gene>
    <name evidence="11" type="primary">BQ5605_C002g01219</name>
    <name evidence="11" type="ORF">BQ5605_C002G01219</name>
</gene>
<evidence type="ECO:0000256" key="4">
    <source>
        <dbReference type="ARBA" id="ARBA00022801"/>
    </source>
</evidence>
<organism evidence="11 12">
    <name type="scientific">Microbotryum silenes-dioicae</name>
    <dbReference type="NCBI Taxonomy" id="796604"/>
    <lineage>
        <taxon>Eukaryota</taxon>
        <taxon>Fungi</taxon>
        <taxon>Dikarya</taxon>
        <taxon>Basidiomycota</taxon>
        <taxon>Pucciniomycotina</taxon>
        <taxon>Microbotryomycetes</taxon>
        <taxon>Microbotryales</taxon>
        <taxon>Microbotryaceae</taxon>
        <taxon>Microbotryum</taxon>
    </lineage>
</organism>
<dbReference type="Proteomes" id="UP000249464">
    <property type="component" value="Unassembled WGS sequence"/>
</dbReference>
<dbReference type="InterPro" id="IPR000477">
    <property type="entry name" value="RT_dom"/>
</dbReference>
<dbReference type="PANTHER" id="PTHR43806">
    <property type="entry name" value="PEPTIDASE S8"/>
    <property type="match status" value="1"/>
</dbReference>
<accession>A0A2X0P1C9</accession>
<dbReference type="SUPFAM" id="SSF52743">
    <property type="entry name" value="Subtilisin-like"/>
    <property type="match status" value="1"/>
</dbReference>
<comment type="caution">
    <text evidence="6">Lacks conserved residue(s) required for the propagation of feature annotation.</text>
</comment>
<dbReference type="InterPro" id="IPR010435">
    <property type="entry name" value="C5a/SBT2-like_Fn3"/>
</dbReference>
<feature type="domain" description="Reverse transcriptase" evidence="8">
    <location>
        <begin position="665"/>
        <end position="806"/>
    </location>
</feature>
<dbReference type="PROSITE" id="PS00136">
    <property type="entry name" value="SUBTILASE_ASP"/>
    <property type="match status" value="1"/>
</dbReference>
<keyword evidence="4 7" id="KW-0378">Hydrolase</keyword>
<dbReference type="GO" id="GO:0004252">
    <property type="term" value="F:serine-type endopeptidase activity"/>
    <property type="evidence" value="ECO:0007669"/>
    <property type="project" value="InterPro"/>
</dbReference>
<dbReference type="PANTHER" id="PTHR43806:SF66">
    <property type="entry name" value="SERIN ENDOPEPTIDASE"/>
    <property type="match status" value="1"/>
</dbReference>
<reference evidence="11 12" key="1">
    <citation type="submission" date="2016-11" db="EMBL/GenBank/DDBJ databases">
        <authorList>
            <person name="Jaros S."/>
            <person name="Januszkiewicz K."/>
            <person name="Wedrychowicz H."/>
        </authorList>
    </citation>
    <scope>NUCLEOTIDE SEQUENCE [LARGE SCALE GENOMIC DNA]</scope>
</reference>
<evidence type="ECO:0000256" key="2">
    <source>
        <dbReference type="ARBA" id="ARBA00022670"/>
    </source>
</evidence>
<evidence type="ECO:0000256" key="7">
    <source>
        <dbReference type="RuleBase" id="RU003355"/>
    </source>
</evidence>